<dbReference type="PATRIC" id="fig|1461581.3.peg.2177"/>
<sequence length="249" mass="28485">MFSRKSLTLPPQLDWQHKDEPALAEWSLKARPYNTDIANGIAAFFLIVQIPCLYWLLPSMASDLGDQLLIGGLLYMVVMSGAFSMTHQTTKFAYRLTSSGLEFCEWKEFPEWLPRLLKWAGGITGVAMLMLATVHPAALIGAIAGPGLMGLMYLRMGTSSQFRRMHEQFHQGFHPWTDFTRMIVFRRRAIIGLDFTYFNPMSDEGKGRMIDTDRLLYCRKAQLDDLITIIREQLPESTPYEEAYIPIYA</sequence>
<keyword evidence="1" id="KW-0812">Transmembrane</keyword>
<gene>
    <name evidence="2" type="ORF">BN1049_02208</name>
</gene>
<reference evidence="2" key="1">
    <citation type="submission" date="2014-07" db="EMBL/GenBank/DDBJ databases">
        <authorList>
            <person name="Urmite Genomes Urmite Genomes"/>
        </authorList>
    </citation>
    <scope>NUCLEOTIDE SEQUENCE</scope>
    <source>
        <strain evidence="2">12M76_air</strain>
    </source>
</reference>
<keyword evidence="1" id="KW-0472">Membrane</keyword>
<name>A0A078MHA8_9PSED</name>
<dbReference type="OrthoDB" id="6902273at2"/>
<dbReference type="EMBL" id="LK391969">
    <property type="protein sequence ID" value="CEF27261.1"/>
    <property type="molecule type" value="Genomic_DNA"/>
</dbReference>
<evidence type="ECO:0000313" key="2">
    <source>
        <dbReference type="EMBL" id="CEA05680.1"/>
    </source>
</evidence>
<proteinExistence type="predicted"/>
<dbReference type="EMBL" id="LM997413">
    <property type="protein sequence ID" value="CEA05680.1"/>
    <property type="molecule type" value="Genomic_DNA"/>
</dbReference>
<dbReference type="RefSeq" id="WP_044499917.1">
    <property type="nucleotide sequence ID" value="NZ_LK391969.1"/>
</dbReference>
<organism evidence="2">
    <name type="scientific">Pseudomonas saudimassiliensis</name>
    <dbReference type="NCBI Taxonomy" id="1461581"/>
    <lineage>
        <taxon>Bacteria</taxon>
        <taxon>Pseudomonadati</taxon>
        <taxon>Pseudomonadota</taxon>
        <taxon>Gammaproteobacteria</taxon>
        <taxon>Pseudomonadales</taxon>
        <taxon>Pseudomonadaceae</taxon>
        <taxon>Pseudomonas</taxon>
    </lineage>
</organism>
<keyword evidence="1" id="KW-1133">Transmembrane helix</keyword>
<feature type="transmembrane region" description="Helical" evidence="1">
    <location>
        <begin position="68"/>
        <end position="86"/>
    </location>
</feature>
<feature type="transmembrane region" description="Helical" evidence="1">
    <location>
        <begin position="138"/>
        <end position="156"/>
    </location>
</feature>
<feature type="transmembrane region" description="Helical" evidence="1">
    <location>
        <begin position="37"/>
        <end position="56"/>
    </location>
</feature>
<dbReference type="AlphaFoldDB" id="A0A078MHA8"/>
<evidence type="ECO:0000256" key="1">
    <source>
        <dbReference type="SAM" id="Phobius"/>
    </source>
</evidence>
<protein>
    <submittedName>
        <fullName evidence="2">Uncharacterized protein</fullName>
    </submittedName>
</protein>
<accession>A0A078MHA8</accession>